<organism evidence="4 5">
    <name type="scientific">Nephila pilipes</name>
    <name type="common">Giant wood spider</name>
    <name type="synonym">Nephila maculata</name>
    <dbReference type="NCBI Taxonomy" id="299642"/>
    <lineage>
        <taxon>Eukaryota</taxon>
        <taxon>Metazoa</taxon>
        <taxon>Ecdysozoa</taxon>
        <taxon>Arthropoda</taxon>
        <taxon>Chelicerata</taxon>
        <taxon>Arachnida</taxon>
        <taxon>Araneae</taxon>
        <taxon>Araneomorphae</taxon>
        <taxon>Entelegynae</taxon>
        <taxon>Araneoidea</taxon>
        <taxon>Nephilidae</taxon>
        <taxon>Nephila</taxon>
    </lineage>
</organism>
<dbReference type="Gene3D" id="2.60.120.920">
    <property type="match status" value="1"/>
</dbReference>
<evidence type="ECO:0000313" key="4">
    <source>
        <dbReference type="EMBL" id="GFT07668.1"/>
    </source>
</evidence>
<dbReference type="Pfam" id="PF07525">
    <property type="entry name" value="SOCS_box"/>
    <property type="match status" value="1"/>
</dbReference>
<protein>
    <submittedName>
        <fullName evidence="4">Neuralized-like protein 2</fullName>
    </submittedName>
</protein>
<feature type="domain" description="NHR" evidence="3">
    <location>
        <begin position="328"/>
        <end position="564"/>
    </location>
</feature>
<evidence type="ECO:0000259" key="3">
    <source>
        <dbReference type="PROSITE" id="PS51065"/>
    </source>
</evidence>
<dbReference type="PANTHER" id="PTHR12429">
    <property type="entry name" value="NEURALIZED"/>
    <property type="match status" value="1"/>
</dbReference>
<dbReference type="PROSITE" id="PS50225">
    <property type="entry name" value="SOCS"/>
    <property type="match status" value="1"/>
</dbReference>
<feature type="region of interest" description="Disordered" evidence="1">
    <location>
        <begin position="20"/>
        <end position="40"/>
    </location>
</feature>
<dbReference type="OrthoDB" id="10059069at2759"/>
<dbReference type="GO" id="GO:0061630">
    <property type="term" value="F:ubiquitin protein ligase activity"/>
    <property type="evidence" value="ECO:0007669"/>
    <property type="project" value="TreeGrafter"/>
</dbReference>
<dbReference type="AlphaFoldDB" id="A0A8X6NDN5"/>
<dbReference type="EMBL" id="BMAW01008231">
    <property type="protein sequence ID" value="GFT07668.1"/>
    <property type="molecule type" value="Genomic_DNA"/>
</dbReference>
<evidence type="ECO:0000256" key="1">
    <source>
        <dbReference type="SAM" id="MobiDB-lite"/>
    </source>
</evidence>
<dbReference type="SMART" id="SM00969">
    <property type="entry name" value="SOCS_box"/>
    <property type="match status" value="1"/>
</dbReference>
<dbReference type="PROSITE" id="PS51065">
    <property type="entry name" value="NHR"/>
    <property type="match status" value="1"/>
</dbReference>
<sequence length="604" mass="68742">MNFLRREVKGEEMVNLARTGFASHQNPRRKESQNEQLKQSGEFSTASALVSLQKPGKKDCIFCDKSHLSEKCFLAKKMTLTAKQKLLLEKGACFSCLKIAGHTSKFCNVKNQLKCPKCNNHHFELMCPELRKNSIPKSFVPNSENYLSNCSRSETVFLQTLCILIRCQGQEKIIRAVIDSDSQSSYICNHLEREEVKSKIFSNDYVPFLNSCWSNLNFNIFQIFQNSIQYQQCREKKRKRELFFEIFVLLYAVLVNLMEIMDGIDDENTFLLDDELHSDTDTDISSNYLDYSSDDSCRILSVSNLFSLKSRACRSVMGNDSFFSIPAPVTFHEYHGRNIILSENNTVAYRKSGYAHGITFSKEPLLPGEIFLLEIEKFEHGWIGNLRCGLTQENPSTNFDLPQYALPGLVEGGQSWILPISTADINLFDQTYINKLYPTIYESNNHIHTSKGSIPNSVLLPSRHKLTNLCSSDGEDSVHSMSSLFSEESADENYNENGEYMCPADVGSRIGVTYMIRDNLAEMYMLLNGHVFGPCATGIPYKSDPIYAVIDLYGTTKQVRIIQTFGIPSLQIACRDKILQQVSHSEVFHLPLPKKLKQFLTYRS</sequence>
<evidence type="ECO:0000259" key="2">
    <source>
        <dbReference type="PROSITE" id="PS50225"/>
    </source>
</evidence>
<reference evidence="4" key="1">
    <citation type="submission" date="2020-08" db="EMBL/GenBank/DDBJ databases">
        <title>Multicomponent nature underlies the extraordinary mechanical properties of spider dragline silk.</title>
        <authorList>
            <person name="Kono N."/>
            <person name="Nakamura H."/>
            <person name="Mori M."/>
            <person name="Yoshida Y."/>
            <person name="Ohtoshi R."/>
            <person name="Malay A.D."/>
            <person name="Moran D.A.P."/>
            <person name="Tomita M."/>
            <person name="Numata K."/>
            <person name="Arakawa K."/>
        </authorList>
    </citation>
    <scope>NUCLEOTIDE SEQUENCE</scope>
</reference>
<dbReference type="SMART" id="SM00588">
    <property type="entry name" value="NEUZ"/>
    <property type="match status" value="1"/>
</dbReference>
<dbReference type="PANTHER" id="PTHR12429:SF8">
    <property type="entry name" value="NEURALIZED-LIKE PROTEIN 2"/>
    <property type="match status" value="1"/>
</dbReference>
<dbReference type="InterPro" id="IPR037962">
    <property type="entry name" value="Neuralized"/>
</dbReference>
<dbReference type="InterPro" id="IPR036036">
    <property type="entry name" value="SOCS_box-like_dom_sf"/>
</dbReference>
<accession>A0A8X6NDN5</accession>
<proteinExistence type="predicted"/>
<dbReference type="InterPro" id="IPR006573">
    <property type="entry name" value="NHR_dom"/>
</dbReference>
<keyword evidence="5" id="KW-1185">Reference proteome</keyword>
<dbReference type="Pfam" id="PF07177">
    <property type="entry name" value="Neuralized"/>
    <property type="match status" value="1"/>
</dbReference>
<name>A0A8X6NDN5_NEPPI</name>
<dbReference type="SUPFAM" id="SSF158235">
    <property type="entry name" value="SOCS box-like"/>
    <property type="match status" value="1"/>
</dbReference>
<evidence type="ECO:0000313" key="5">
    <source>
        <dbReference type="Proteomes" id="UP000887013"/>
    </source>
</evidence>
<comment type="caution">
    <text evidence="4">The sequence shown here is derived from an EMBL/GenBank/DDBJ whole genome shotgun (WGS) entry which is preliminary data.</text>
</comment>
<gene>
    <name evidence="4" type="primary">Neurl2</name>
    <name evidence="4" type="ORF">NPIL_214331</name>
</gene>
<dbReference type="InterPro" id="IPR001496">
    <property type="entry name" value="SOCS_box"/>
</dbReference>
<dbReference type="Proteomes" id="UP000887013">
    <property type="component" value="Unassembled WGS sequence"/>
</dbReference>
<dbReference type="GO" id="GO:0035556">
    <property type="term" value="P:intracellular signal transduction"/>
    <property type="evidence" value="ECO:0007669"/>
    <property type="project" value="InterPro"/>
</dbReference>
<dbReference type="InterPro" id="IPR043136">
    <property type="entry name" value="B30.2/SPRY_sf"/>
</dbReference>
<feature type="domain" description="SOCS box" evidence="2">
    <location>
        <begin position="567"/>
        <end position="604"/>
    </location>
</feature>
<dbReference type="CDD" id="cd12887">
    <property type="entry name" value="SPRY_NHR_like"/>
    <property type="match status" value="1"/>
</dbReference>